<feature type="region of interest" description="Disordered" evidence="1">
    <location>
        <begin position="335"/>
        <end position="381"/>
    </location>
</feature>
<feature type="compositionally biased region" description="Basic residues" evidence="1">
    <location>
        <begin position="250"/>
        <end position="259"/>
    </location>
</feature>
<feature type="compositionally biased region" description="Basic residues" evidence="1">
    <location>
        <begin position="17"/>
        <end position="29"/>
    </location>
</feature>
<feature type="compositionally biased region" description="Basic and acidic residues" evidence="1">
    <location>
        <begin position="371"/>
        <end position="381"/>
    </location>
</feature>
<feature type="compositionally biased region" description="Low complexity" evidence="1">
    <location>
        <begin position="85"/>
        <end position="94"/>
    </location>
</feature>
<protein>
    <submittedName>
        <fullName evidence="2">Integral membrane protein</fullName>
    </submittedName>
</protein>
<feature type="non-terminal residue" evidence="2">
    <location>
        <position position="1"/>
    </location>
</feature>
<feature type="region of interest" description="Disordered" evidence="1">
    <location>
        <begin position="1"/>
        <end position="294"/>
    </location>
</feature>
<feature type="compositionally biased region" description="Basic residues" evidence="1">
    <location>
        <begin position="156"/>
        <end position="178"/>
    </location>
</feature>
<organism evidence="2">
    <name type="scientific">uncultured Blastococcus sp</name>
    <dbReference type="NCBI Taxonomy" id="217144"/>
    <lineage>
        <taxon>Bacteria</taxon>
        <taxon>Bacillati</taxon>
        <taxon>Actinomycetota</taxon>
        <taxon>Actinomycetes</taxon>
        <taxon>Geodermatophilales</taxon>
        <taxon>Geodermatophilaceae</taxon>
        <taxon>Blastococcus</taxon>
        <taxon>environmental samples</taxon>
    </lineage>
</organism>
<feature type="compositionally biased region" description="Basic residues" evidence="1">
    <location>
        <begin position="338"/>
        <end position="355"/>
    </location>
</feature>
<accession>A0A6J4J8T6</accession>
<reference evidence="2" key="1">
    <citation type="submission" date="2020-02" db="EMBL/GenBank/DDBJ databases">
        <authorList>
            <person name="Meier V. D."/>
        </authorList>
    </citation>
    <scope>NUCLEOTIDE SEQUENCE</scope>
    <source>
        <strain evidence="2">AVDCRST_MAG52</strain>
    </source>
</reference>
<feature type="compositionally biased region" description="Basic and acidic residues" evidence="1">
    <location>
        <begin position="121"/>
        <end position="131"/>
    </location>
</feature>
<sequence length="432" mass="45428">GGGRRPRRRGAAADRGLRRRAARVVGRRRPPVDAAPERSPGPCLRSGAPAGRGRRGRRGLVGSAAGGHPPVAPRARRDLGGGRVVGLRAGPAARLARRGGRPARRHPRIARRRPTGRRRRGDAAGLHRPDPADLPGPLDHLRLRASAAAADVLRVPRPHRPRGTGRRWGRRRPHRLHGDRRGPGHPAPARGRAAGPRGRAVPGADPAGDLDRRVDRRHPDGGRGLGGRAAGRRGDHRPTRAPAGAERGRRTGPGHRHLPLLRPGAHGADRGRGARGGPDLATAAPRAAGVAGRRRRLRRSRLLVAGGRAAPRHPVLRGQGRDPAVLLLAVGKPGCGRLRARPRRRGRPGPRRRPRAPLASRAAGGPARGGGADRDPRRHDLGSVEVRGGAHLAALHALAGPPGRVPARPAPVAGRVGPLGAGGRNRLAHHLV</sequence>
<feature type="compositionally biased region" description="Low complexity" evidence="1">
    <location>
        <begin position="356"/>
        <end position="365"/>
    </location>
</feature>
<name>A0A6J4J8T6_9ACTN</name>
<feature type="compositionally biased region" description="Low complexity" evidence="1">
    <location>
        <begin position="277"/>
        <end position="291"/>
    </location>
</feature>
<proteinExistence type="predicted"/>
<dbReference type="EMBL" id="CADCTN010000227">
    <property type="protein sequence ID" value="CAA9272601.1"/>
    <property type="molecule type" value="Genomic_DNA"/>
</dbReference>
<dbReference type="AlphaFoldDB" id="A0A6J4J8T6"/>
<feature type="region of interest" description="Disordered" evidence="1">
    <location>
        <begin position="399"/>
        <end position="432"/>
    </location>
</feature>
<feature type="compositionally biased region" description="Low complexity" evidence="1">
    <location>
        <begin position="187"/>
        <end position="207"/>
    </location>
</feature>
<feature type="compositionally biased region" description="Basic residues" evidence="1">
    <location>
        <begin position="1"/>
        <end position="10"/>
    </location>
</feature>
<evidence type="ECO:0000313" key="2">
    <source>
        <dbReference type="EMBL" id="CAA9272601.1"/>
    </source>
</evidence>
<gene>
    <name evidence="2" type="ORF">AVDCRST_MAG52-3325</name>
</gene>
<feature type="compositionally biased region" description="Basic and acidic residues" evidence="1">
    <location>
        <begin position="209"/>
        <end position="221"/>
    </location>
</feature>
<feature type="non-terminal residue" evidence="2">
    <location>
        <position position="432"/>
    </location>
</feature>
<feature type="compositionally biased region" description="Low complexity" evidence="1">
    <location>
        <begin position="399"/>
        <end position="416"/>
    </location>
</feature>
<feature type="compositionally biased region" description="Basic residues" evidence="1">
    <location>
        <begin position="95"/>
        <end position="120"/>
    </location>
</feature>
<evidence type="ECO:0000256" key="1">
    <source>
        <dbReference type="SAM" id="MobiDB-lite"/>
    </source>
</evidence>